<keyword evidence="1" id="KW-0479">Metal-binding</keyword>
<feature type="region of interest" description="Disordered" evidence="2">
    <location>
        <begin position="1"/>
        <end position="20"/>
    </location>
</feature>
<accession>A0A9L0J821</accession>
<reference evidence="3" key="2">
    <citation type="submission" date="2025-08" db="UniProtKB">
        <authorList>
            <consortium name="Ensembl"/>
        </authorList>
    </citation>
    <scope>IDENTIFICATION</scope>
</reference>
<dbReference type="Gene3D" id="4.10.10.10">
    <property type="entry name" value="Metallothionein Isoform II"/>
    <property type="match status" value="1"/>
</dbReference>
<keyword evidence="4" id="KW-1185">Reference proteome</keyword>
<keyword evidence="1" id="KW-0480">Metal-thiolate cluster</keyword>
<dbReference type="Pfam" id="PF00131">
    <property type="entry name" value="Metallothio"/>
    <property type="match status" value="1"/>
</dbReference>
<evidence type="ECO:0000313" key="4">
    <source>
        <dbReference type="Proteomes" id="UP000694387"/>
    </source>
</evidence>
<evidence type="ECO:0000256" key="1">
    <source>
        <dbReference type="RuleBase" id="RU000621"/>
    </source>
</evidence>
<comment type="similarity">
    <text evidence="1">Belongs to the metallothionein superfamily. Type 1 family.</text>
</comment>
<sequence>RDPSKPAPRNCSCPSGGSCPCSRCCPGKDRKGTCCKKRPCERCPGGAPHAQGCVCGASARPPLR</sequence>
<evidence type="ECO:0000313" key="3">
    <source>
        <dbReference type="Ensembl" id="ENSEASP00005049446.1"/>
    </source>
</evidence>
<organism evidence="3 4">
    <name type="scientific">Equus asinus</name>
    <name type="common">Donkey</name>
    <name type="synonym">Equus africanus asinus</name>
    <dbReference type="NCBI Taxonomy" id="9793"/>
    <lineage>
        <taxon>Eukaryota</taxon>
        <taxon>Metazoa</taxon>
        <taxon>Chordata</taxon>
        <taxon>Craniata</taxon>
        <taxon>Vertebrata</taxon>
        <taxon>Euteleostomi</taxon>
        <taxon>Mammalia</taxon>
        <taxon>Eutheria</taxon>
        <taxon>Laurasiatheria</taxon>
        <taxon>Perissodactyla</taxon>
        <taxon>Equidae</taxon>
        <taxon>Equus</taxon>
    </lineage>
</organism>
<dbReference type="AlphaFoldDB" id="A0A9L0J821"/>
<protein>
    <recommendedName>
        <fullName evidence="1">Metallothionein</fullName>
    </recommendedName>
</protein>
<comment type="function">
    <text evidence="1">Metallothioneins have a high content of cysteine residues that bind various heavy metals.</text>
</comment>
<dbReference type="Ensembl" id="ENSEAST00005037693.1">
    <property type="protein sequence ID" value="ENSEASP00005049446.1"/>
    <property type="gene ID" value="ENSEASG00005027892.1"/>
</dbReference>
<dbReference type="InterPro" id="IPR000006">
    <property type="entry name" value="Metalthion_vert"/>
</dbReference>
<evidence type="ECO:0000256" key="2">
    <source>
        <dbReference type="SAM" id="MobiDB-lite"/>
    </source>
</evidence>
<feature type="compositionally biased region" description="Low complexity" evidence="2">
    <location>
        <begin position="11"/>
        <end position="20"/>
    </location>
</feature>
<reference evidence="3" key="3">
    <citation type="submission" date="2025-09" db="UniProtKB">
        <authorList>
            <consortium name="Ensembl"/>
        </authorList>
    </citation>
    <scope>IDENTIFICATION</scope>
</reference>
<dbReference type="InterPro" id="IPR023587">
    <property type="entry name" value="Metalthion_dom_sf_vert"/>
</dbReference>
<dbReference type="GO" id="GO:0046872">
    <property type="term" value="F:metal ion binding"/>
    <property type="evidence" value="ECO:0007669"/>
    <property type="project" value="UniProtKB-KW"/>
</dbReference>
<name>A0A9L0J821_EQUAS</name>
<dbReference type="Proteomes" id="UP000694387">
    <property type="component" value="Chromosome 5"/>
</dbReference>
<proteinExistence type="inferred from homology"/>
<reference evidence="3 4" key="1">
    <citation type="journal article" date="2020" name="Nat. Commun.">
        <title>Donkey genomes provide new insights into domestication and selection for coat color.</title>
        <authorList>
            <person name="Wang"/>
            <person name="C."/>
            <person name="Li"/>
            <person name="H."/>
            <person name="Guo"/>
            <person name="Y."/>
            <person name="Huang"/>
            <person name="J."/>
            <person name="Sun"/>
            <person name="Y."/>
            <person name="Min"/>
            <person name="J."/>
            <person name="Wang"/>
            <person name="J."/>
            <person name="Fang"/>
            <person name="X."/>
            <person name="Zhao"/>
            <person name="Z."/>
            <person name="Wang"/>
            <person name="S."/>
            <person name="Zhang"/>
            <person name="Y."/>
            <person name="Liu"/>
            <person name="Q."/>
            <person name="Jiang"/>
            <person name="Q."/>
            <person name="Wang"/>
            <person name="X."/>
            <person name="Guo"/>
            <person name="Y."/>
            <person name="Yang"/>
            <person name="C."/>
            <person name="Wang"/>
            <person name="Y."/>
            <person name="Tian"/>
            <person name="F."/>
            <person name="Zhuang"/>
            <person name="G."/>
            <person name="Fan"/>
            <person name="Y."/>
            <person name="Gao"/>
            <person name="Q."/>
            <person name="Li"/>
            <person name="Y."/>
            <person name="Ju"/>
            <person name="Z."/>
            <person name="Li"/>
            <person name="J."/>
            <person name="Li"/>
            <person name="R."/>
            <person name="Hou"/>
            <person name="M."/>
            <person name="Yang"/>
            <person name="G."/>
            <person name="Liu"/>
            <person name="G."/>
            <person name="Liu"/>
            <person name="W."/>
            <person name="Guo"/>
            <person name="J."/>
            <person name="Pan"/>
            <person name="S."/>
            <person name="Fan"/>
            <person name="G."/>
            <person name="Zhang"/>
            <person name="W."/>
            <person name="Zhang"/>
            <person name="R."/>
            <person name="Yu"/>
            <person name="J."/>
            <person name="Zhang"/>
            <person name="X."/>
            <person name="Yin"/>
            <person name="Q."/>
            <person name="Ji"/>
            <person name="C."/>
            <person name="Jin"/>
            <person name="Y."/>
            <person name="Yue"/>
            <person name="G."/>
            <person name="Liu"/>
            <person name="M."/>
            <person name="Xu"/>
            <person name="J."/>
            <person name="Liu"/>
            <person name="S."/>
            <person name="Jordana"/>
            <person name="J."/>
            <person name="Noce"/>
            <person name="A."/>
            <person name="Amills"/>
            <person name="M."/>
            <person name="Wu"/>
            <person name="D.D."/>
            <person name="Li"/>
            <person name="S."/>
            <person name="Zhou"/>
            <person name="X. and Zhong"/>
            <person name="J."/>
        </authorList>
    </citation>
    <scope>NUCLEOTIDE SEQUENCE [LARGE SCALE GENOMIC DNA]</scope>
</reference>